<evidence type="ECO:0000256" key="1">
    <source>
        <dbReference type="SAM" id="MobiDB-lite"/>
    </source>
</evidence>
<dbReference type="EMBL" id="CM000641">
    <property type="protein sequence ID" value="EED92807.1"/>
    <property type="molecule type" value="Genomic_DNA"/>
</dbReference>
<dbReference type="PaxDb" id="35128-Thaps4352"/>
<feature type="compositionally biased region" description="Basic and acidic residues" evidence="1">
    <location>
        <begin position="65"/>
        <end position="78"/>
    </location>
</feature>
<dbReference type="InterPro" id="IPR045242">
    <property type="entry name" value="Syntaxin"/>
</dbReference>
<dbReference type="Gene3D" id="1.20.5.110">
    <property type="match status" value="1"/>
</dbReference>
<organism evidence="3 4">
    <name type="scientific">Thalassiosira pseudonana</name>
    <name type="common">Marine diatom</name>
    <name type="synonym">Cyclotella nana</name>
    <dbReference type="NCBI Taxonomy" id="35128"/>
    <lineage>
        <taxon>Eukaryota</taxon>
        <taxon>Sar</taxon>
        <taxon>Stramenopiles</taxon>
        <taxon>Ochrophyta</taxon>
        <taxon>Bacillariophyta</taxon>
        <taxon>Coscinodiscophyceae</taxon>
        <taxon>Thalassiosirophycidae</taxon>
        <taxon>Thalassiosirales</taxon>
        <taxon>Thalassiosiraceae</taxon>
        <taxon>Thalassiosira</taxon>
    </lineage>
</organism>
<feature type="region of interest" description="Disordered" evidence="1">
    <location>
        <begin position="64"/>
        <end position="94"/>
    </location>
</feature>
<dbReference type="CDD" id="cd15840">
    <property type="entry name" value="SNARE_Qa"/>
    <property type="match status" value="1"/>
</dbReference>
<gene>
    <name evidence="3" type="ORF">THAPSDRAFT_4352</name>
</gene>
<dbReference type="KEGG" id="tps:THAPSDRAFT_4352"/>
<dbReference type="Proteomes" id="UP000001449">
    <property type="component" value="Chromosome 4"/>
</dbReference>
<evidence type="ECO:0000313" key="3">
    <source>
        <dbReference type="EMBL" id="EED92807.1"/>
    </source>
</evidence>
<proteinExistence type="predicted"/>
<dbReference type="HOGENOM" id="CLU_1726022_0_0_1"/>
<sequence length="152" mass="17259">MHQRLVEQREEQYAMEVMRQREEELKEINQKMHVVNEIYKDLGEVVDEQQDQIDELEGQFGRTADQTKRGLDQLEKANRRGNKRSGNCIDSEKEDGANKRSQFFLLNYIRKGATGMAAKIIAVPENMAKMVSVCAGGSASASYAFGEQNNGR</sequence>
<protein>
    <recommendedName>
        <fullName evidence="2">t-SNARE coiled-coil homology domain-containing protein</fullName>
    </recommendedName>
</protein>
<dbReference type="PANTHER" id="PTHR19957">
    <property type="entry name" value="SYNTAXIN"/>
    <property type="match status" value="1"/>
</dbReference>
<dbReference type="SUPFAM" id="SSF58038">
    <property type="entry name" value="SNARE fusion complex"/>
    <property type="match status" value="1"/>
</dbReference>
<dbReference type="InParanoid" id="B8BZ15"/>
<feature type="domain" description="T-SNARE coiled-coil homology" evidence="2">
    <location>
        <begin position="15"/>
        <end position="77"/>
    </location>
</feature>
<dbReference type="RefSeq" id="XP_002289270.1">
    <property type="nucleotide sequence ID" value="XM_002289234.1"/>
</dbReference>
<dbReference type="STRING" id="35128.B8BZ15"/>
<dbReference type="GeneID" id="7453323"/>
<dbReference type="AlphaFoldDB" id="B8BZ15"/>
<dbReference type="SMART" id="SM00397">
    <property type="entry name" value="t_SNARE"/>
    <property type="match status" value="1"/>
</dbReference>
<evidence type="ECO:0000259" key="2">
    <source>
        <dbReference type="PROSITE" id="PS50192"/>
    </source>
</evidence>
<dbReference type="InterPro" id="IPR000727">
    <property type="entry name" value="T_SNARE_dom"/>
</dbReference>
<dbReference type="PANTHER" id="PTHR19957:SF38">
    <property type="entry name" value="LD27581P"/>
    <property type="match status" value="1"/>
</dbReference>
<reference evidence="3 4" key="1">
    <citation type="journal article" date="2004" name="Science">
        <title>The genome of the diatom Thalassiosira pseudonana: ecology, evolution, and metabolism.</title>
        <authorList>
            <person name="Armbrust E.V."/>
            <person name="Berges J.A."/>
            <person name="Bowler C."/>
            <person name="Green B.R."/>
            <person name="Martinez D."/>
            <person name="Putnam N.H."/>
            <person name="Zhou S."/>
            <person name="Allen A.E."/>
            <person name="Apt K.E."/>
            <person name="Bechner M."/>
            <person name="Brzezinski M.A."/>
            <person name="Chaal B.K."/>
            <person name="Chiovitti A."/>
            <person name="Davis A.K."/>
            <person name="Demarest M.S."/>
            <person name="Detter J.C."/>
            <person name="Glavina T."/>
            <person name="Goodstein D."/>
            <person name="Hadi M.Z."/>
            <person name="Hellsten U."/>
            <person name="Hildebrand M."/>
            <person name="Jenkins B.D."/>
            <person name="Jurka J."/>
            <person name="Kapitonov V.V."/>
            <person name="Kroger N."/>
            <person name="Lau W.W."/>
            <person name="Lane T.W."/>
            <person name="Larimer F.W."/>
            <person name="Lippmeier J.C."/>
            <person name="Lucas S."/>
            <person name="Medina M."/>
            <person name="Montsant A."/>
            <person name="Obornik M."/>
            <person name="Parker M.S."/>
            <person name="Palenik B."/>
            <person name="Pazour G.J."/>
            <person name="Richardson P.M."/>
            <person name="Rynearson T.A."/>
            <person name="Saito M.A."/>
            <person name="Schwartz D.C."/>
            <person name="Thamatrakoln K."/>
            <person name="Valentin K."/>
            <person name="Vardi A."/>
            <person name="Wilkerson F.P."/>
            <person name="Rokhsar D.S."/>
        </authorList>
    </citation>
    <scope>NUCLEOTIDE SEQUENCE [LARGE SCALE GENOMIC DNA]</scope>
    <source>
        <strain evidence="3 4">CCMP1335</strain>
    </source>
</reference>
<reference evidence="3 4" key="2">
    <citation type="journal article" date="2008" name="Nature">
        <title>The Phaeodactylum genome reveals the evolutionary history of diatom genomes.</title>
        <authorList>
            <person name="Bowler C."/>
            <person name="Allen A.E."/>
            <person name="Badger J.H."/>
            <person name="Grimwood J."/>
            <person name="Jabbari K."/>
            <person name="Kuo A."/>
            <person name="Maheswari U."/>
            <person name="Martens C."/>
            <person name="Maumus F."/>
            <person name="Otillar R.P."/>
            <person name="Rayko E."/>
            <person name="Salamov A."/>
            <person name="Vandepoele K."/>
            <person name="Beszteri B."/>
            <person name="Gruber A."/>
            <person name="Heijde M."/>
            <person name="Katinka M."/>
            <person name="Mock T."/>
            <person name="Valentin K."/>
            <person name="Verret F."/>
            <person name="Berges J.A."/>
            <person name="Brownlee C."/>
            <person name="Cadoret J.P."/>
            <person name="Chiovitti A."/>
            <person name="Choi C.J."/>
            <person name="Coesel S."/>
            <person name="De Martino A."/>
            <person name="Detter J.C."/>
            <person name="Durkin C."/>
            <person name="Falciatore A."/>
            <person name="Fournet J."/>
            <person name="Haruta M."/>
            <person name="Huysman M.J."/>
            <person name="Jenkins B.D."/>
            <person name="Jiroutova K."/>
            <person name="Jorgensen R.E."/>
            <person name="Joubert Y."/>
            <person name="Kaplan A."/>
            <person name="Kroger N."/>
            <person name="Kroth P.G."/>
            <person name="La Roche J."/>
            <person name="Lindquist E."/>
            <person name="Lommer M."/>
            <person name="Martin-Jezequel V."/>
            <person name="Lopez P.J."/>
            <person name="Lucas S."/>
            <person name="Mangogna M."/>
            <person name="McGinnis K."/>
            <person name="Medlin L.K."/>
            <person name="Montsant A."/>
            <person name="Oudot-Le Secq M.P."/>
            <person name="Napoli C."/>
            <person name="Obornik M."/>
            <person name="Parker M.S."/>
            <person name="Petit J.L."/>
            <person name="Porcel B.M."/>
            <person name="Poulsen N."/>
            <person name="Robison M."/>
            <person name="Rychlewski L."/>
            <person name="Rynearson T.A."/>
            <person name="Schmutz J."/>
            <person name="Shapiro H."/>
            <person name="Siaut M."/>
            <person name="Stanley M."/>
            <person name="Sussman M.R."/>
            <person name="Taylor A.R."/>
            <person name="Vardi A."/>
            <person name="von Dassow P."/>
            <person name="Vyverman W."/>
            <person name="Willis A."/>
            <person name="Wyrwicz L.S."/>
            <person name="Rokhsar D.S."/>
            <person name="Weissenbach J."/>
            <person name="Armbrust E.V."/>
            <person name="Green B.R."/>
            <person name="Van de Peer Y."/>
            <person name="Grigoriev I.V."/>
        </authorList>
    </citation>
    <scope>NUCLEOTIDE SEQUENCE [LARGE SCALE GENOMIC DNA]</scope>
    <source>
        <strain evidence="3 4">CCMP1335</strain>
    </source>
</reference>
<keyword evidence="4" id="KW-1185">Reference proteome</keyword>
<evidence type="ECO:0000313" key="4">
    <source>
        <dbReference type="Proteomes" id="UP000001449"/>
    </source>
</evidence>
<name>B8BZ15_THAPS</name>
<accession>B8BZ15</accession>
<dbReference type="PROSITE" id="PS50192">
    <property type="entry name" value="T_SNARE"/>
    <property type="match status" value="1"/>
</dbReference>